<evidence type="ECO:0000313" key="2">
    <source>
        <dbReference type="Proteomes" id="UP000054549"/>
    </source>
</evidence>
<dbReference type="InterPro" id="IPR032157">
    <property type="entry name" value="PAC4"/>
</dbReference>
<dbReference type="STRING" id="946122.A0A0C2XAR8"/>
<dbReference type="PANTHER" id="PTHR33559:SF1">
    <property type="entry name" value="PROTEASOME ASSEMBLY CHAPERONE 4"/>
    <property type="match status" value="1"/>
</dbReference>
<dbReference type="Pfam" id="PF16093">
    <property type="entry name" value="PAC4"/>
    <property type="match status" value="1"/>
</dbReference>
<accession>A0A0C2XAR8</accession>
<sequence length="109" mass="11826">MASPVTVHTQYLPPKDAGSPALAVQVIQLVDSYMIWVGATDTTAENVEKAMGHGRLCKDWACALPSKKDGTVVGTSLFRSARSDSSLSMAQRLARRLEKTVYVSLDIEE</sequence>
<keyword evidence="2" id="KW-1185">Reference proteome</keyword>
<dbReference type="GO" id="GO:0043248">
    <property type="term" value="P:proteasome assembly"/>
    <property type="evidence" value="ECO:0007669"/>
    <property type="project" value="InterPro"/>
</dbReference>
<dbReference type="PANTHER" id="PTHR33559">
    <property type="entry name" value="PROTEASOME ASSEMBLY CHAPERONE 4"/>
    <property type="match status" value="1"/>
</dbReference>
<proteinExistence type="predicted"/>
<dbReference type="InParanoid" id="A0A0C2XAR8"/>
<dbReference type="EMBL" id="KN818239">
    <property type="protein sequence ID" value="KIL65938.1"/>
    <property type="molecule type" value="Genomic_DNA"/>
</dbReference>
<dbReference type="Proteomes" id="UP000054549">
    <property type="component" value="Unassembled WGS sequence"/>
</dbReference>
<name>A0A0C2XAR8_AMAMK</name>
<dbReference type="AlphaFoldDB" id="A0A0C2XAR8"/>
<gene>
    <name evidence="1" type="ORF">M378DRAFT_33689</name>
</gene>
<protein>
    <submittedName>
        <fullName evidence="1">Uncharacterized protein</fullName>
    </submittedName>
</protein>
<reference evidence="1 2" key="1">
    <citation type="submission" date="2014-04" db="EMBL/GenBank/DDBJ databases">
        <title>Evolutionary Origins and Diversification of the Mycorrhizal Mutualists.</title>
        <authorList>
            <consortium name="DOE Joint Genome Institute"/>
            <consortium name="Mycorrhizal Genomics Consortium"/>
            <person name="Kohler A."/>
            <person name="Kuo A."/>
            <person name="Nagy L.G."/>
            <person name="Floudas D."/>
            <person name="Copeland A."/>
            <person name="Barry K.W."/>
            <person name="Cichocki N."/>
            <person name="Veneault-Fourrey C."/>
            <person name="LaButti K."/>
            <person name="Lindquist E.A."/>
            <person name="Lipzen A."/>
            <person name="Lundell T."/>
            <person name="Morin E."/>
            <person name="Murat C."/>
            <person name="Riley R."/>
            <person name="Ohm R."/>
            <person name="Sun H."/>
            <person name="Tunlid A."/>
            <person name="Henrissat B."/>
            <person name="Grigoriev I.V."/>
            <person name="Hibbett D.S."/>
            <person name="Martin F."/>
        </authorList>
    </citation>
    <scope>NUCLEOTIDE SEQUENCE [LARGE SCALE GENOMIC DNA]</scope>
    <source>
        <strain evidence="1 2">Koide BX008</strain>
    </source>
</reference>
<dbReference type="OrthoDB" id="368507at2759"/>
<feature type="non-terminal residue" evidence="1">
    <location>
        <position position="109"/>
    </location>
</feature>
<evidence type="ECO:0000313" key="1">
    <source>
        <dbReference type="EMBL" id="KIL65938.1"/>
    </source>
</evidence>
<dbReference type="HOGENOM" id="CLU_2277888_0_0_1"/>
<organism evidence="1 2">
    <name type="scientific">Amanita muscaria (strain Koide BX008)</name>
    <dbReference type="NCBI Taxonomy" id="946122"/>
    <lineage>
        <taxon>Eukaryota</taxon>
        <taxon>Fungi</taxon>
        <taxon>Dikarya</taxon>
        <taxon>Basidiomycota</taxon>
        <taxon>Agaricomycotina</taxon>
        <taxon>Agaricomycetes</taxon>
        <taxon>Agaricomycetidae</taxon>
        <taxon>Agaricales</taxon>
        <taxon>Pluteineae</taxon>
        <taxon>Amanitaceae</taxon>
        <taxon>Amanita</taxon>
    </lineage>
</organism>